<keyword evidence="1" id="KW-1133">Transmembrane helix</keyword>
<keyword evidence="1" id="KW-0472">Membrane</keyword>
<name>A0A5E8CLS6_9ZZZZ</name>
<evidence type="ECO:0000256" key="1">
    <source>
        <dbReference type="SAM" id="Phobius"/>
    </source>
</evidence>
<reference evidence="2" key="1">
    <citation type="submission" date="2019-09" db="EMBL/GenBank/DDBJ databases">
        <authorList>
            <person name="Needham M D."/>
        </authorList>
    </citation>
    <scope>NUCLEOTIDE SEQUENCE</scope>
</reference>
<feature type="transmembrane region" description="Helical" evidence="1">
    <location>
        <begin position="99"/>
        <end position="118"/>
    </location>
</feature>
<dbReference type="AlphaFoldDB" id="A0A5E8CLS6"/>
<sequence>MLYINKILTFGFFATLAQMLFVSLSYGQLILRNSPLARFLSYYPLIILLGGIQTLLYMKAARYGVQTVQFSVLTIQLSLLFFAYFLILILNSIFLKQTITSITDFIGLGLMITGIYLGEKYKKKRN</sequence>
<feature type="transmembrane region" description="Helical" evidence="1">
    <location>
        <begin position="70"/>
        <end position="93"/>
    </location>
</feature>
<evidence type="ECO:0000313" key="2">
    <source>
        <dbReference type="EMBL" id="VVU94932.1"/>
    </source>
</evidence>
<keyword evidence="1" id="KW-0812">Transmembrane</keyword>
<dbReference type="EMBL" id="CABVLZ010000002">
    <property type="protein sequence ID" value="VVU94932.1"/>
    <property type="molecule type" value="Genomic_DNA"/>
</dbReference>
<feature type="transmembrane region" description="Helical" evidence="1">
    <location>
        <begin position="7"/>
        <end position="27"/>
    </location>
</feature>
<proteinExistence type="predicted"/>
<protein>
    <submittedName>
        <fullName evidence="2">Uncharacterized protein</fullName>
    </submittedName>
</protein>
<feature type="transmembrane region" description="Helical" evidence="1">
    <location>
        <begin position="39"/>
        <end position="58"/>
    </location>
</feature>
<organism evidence="2">
    <name type="scientific">seawater metagenome</name>
    <dbReference type="NCBI Taxonomy" id="1561972"/>
    <lineage>
        <taxon>unclassified sequences</taxon>
        <taxon>metagenomes</taxon>
        <taxon>ecological metagenomes</taxon>
    </lineage>
</organism>
<gene>
    <name evidence="2" type="ORF">CPAV1605_657</name>
</gene>
<accession>A0A5E8CLS6</accession>